<organism evidence="2 3">
    <name type="scientific">Staphylococcus piscifermentans</name>
    <dbReference type="NCBI Taxonomy" id="70258"/>
    <lineage>
        <taxon>Bacteria</taxon>
        <taxon>Bacillati</taxon>
        <taxon>Bacillota</taxon>
        <taxon>Bacilli</taxon>
        <taxon>Bacillales</taxon>
        <taxon>Staphylococcaceae</taxon>
        <taxon>Staphylococcus</taxon>
    </lineage>
</organism>
<feature type="transmembrane region" description="Helical" evidence="1">
    <location>
        <begin position="12"/>
        <end position="37"/>
    </location>
</feature>
<name>A0A512QQ65_9STAP</name>
<gene>
    <name evidence="2" type="ORF">SPI02_21700</name>
</gene>
<keyword evidence="1" id="KW-0812">Transmembrane</keyword>
<evidence type="ECO:0000313" key="2">
    <source>
        <dbReference type="EMBL" id="GEP85585.1"/>
    </source>
</evidence>
<proteinExistence type="predicted"/>
<dbReference type="AlphaFoldDB" id="A0A512QQ65"/>
<keyword evidence="3" id="KW-1185">Reference proteome</keyword>
<dbReference type="Proteomes" id="UP000321736">
    <property type="component" value="Unassembled WGS sequence"/>
</dbReference>
<accession>A0A512QQ65</accession>
<evidence type="ECO:0000256" key="1">
    <source>
        <dbReference type="SAM" id="Phobius"/>
    </source>
</evidence>
<comment type="caution">
    <text evidence="2">The sequence shown here is derived from an EMBL/GenBank/DDBJ whole genome shotgun (WGS) entry which is preliminary data.</text>
</comment>
<evidence type="ECO:0000313" key="3">
    <source>
        <dbReference type="Proteomes" id="UP000321736"/>
    </source>
</evidence>
<keyword evidence="1" id="KW-1133">Transmembrane helix</keyword>
<protein>
    <submittedName>
        <fullName evidence="2">Uncharacterized protein</fullName>
    </submittedName>
</protein>
<keyword evidence="1" id="KW-0472">Membrane</keyword>
<dbReference type="EMBL" id="BKAR01000034">
    <property type="protein sequence ID" value="GEP85585.1"/>
    <property type="molecule type" value="Genomic_DNA"/>
</dbReference>
<reference evidence="2 3" key="1">
    <citation type="submission" date="2019-07" db="EMBL/GenBank/DDBJ databases">
        <title>Whole genome shotgun sequence of Staphylococcus piscifermentans NBRC 109625.</title>
        <authorList>
            <person name="Hosoyama A."/>
            <person name="Uohara A."/>
            <person name="Ohji S."/>
            <person name="Ichikawa N."/>
        </authorList>
    </citation>
    <scope>NUCLEOTIDE SEQUENCE [LARGE SCALE GENOMIC DNA]</scope>
    <source>
        <strain evidence="2 3">NBRC 109625</strain>
    </source>
</reference>
<sequence length="75" mass="8795">MGVNINVTKARIIHIIITFFSFLVPAPNLCVILGKYLQNLNTHPKRKYSLFLQKINVRFIKMVYLDKVPYNNKVM</sequence>